<reference evidence="1" key="1">
    <citation type="journal article" date="2018" name="Genome Biol.">
        <title>SKESA: strategic k-mer extension for scrupulous assemblies.</title>
        <authorList>
            <person name="Souvorov A."/>
            <person name="Agarwala R."/>
            <person name="Lipman D.J."/>
        </authorList>
    </citation>
    <scope>NUCLEOTIDE SEQUENCE</scope>
    <source>
        <strain evidence="1">1930</strain>
    </source>
</reference>
<dbReference type="RefSeq" id="WP_024699791.1">
    <property type="nucleotide sequence ID" value="NZ_CP047992.1"/>
</dbReference>
<gene>
    <name evidence="1" type="ORF">I7278_24750</name>
</gene>
<accession>A0A656SL67</accession>
<dbReference type="AlphaFoldDB" id="A0A656SL67"/>
<sequence>MRKQCGTPENKYNPELHQKIVLIINNLLDQLDYSHALQLSAFMPLVIITRMMEQGNTLEQGGLCLRQIAHCCRLMGQLDEQFYESALYQQNHLALLELGRSLEWYDTTITRWINFAQGE</sequence>
<proteinExistence type="predicted"/>
<organism evidence="1">
    <name type="scientific">Vibrio parahaemolyticus</name>
    <dbReference type="NCBI Taxonomy" id="670"/>
    <lineage>
        <taxon>Bacteria</taxon>
        <taxon>Pseudomonadati</taxon>
        <taxon>Pseudomonadota</taxon>
        <taxon>Gammaproteobacteria</taxon>
        <taxon>Vibrionales</taxon>
        <taxon>Vibrionaceae</taxon>
        <taxon>Vibrio</taxon>
    </lineage>
</organism>
<reference evidence="1" key="2">
    <citation type="submission" date="2019-12" db="EMBL/GenBank/DDBJ databases">
        <authorList>
            <consortium name="NCBI Pathogen Detection Project"/>
        </authorList>
    </citation>
    <scope>NUCLEOTIDE SEQUENCE</scope>
    <source>
        <strain evidence="1">1930</strain>
    </source>
</reference>
<dbReference type="EMBL" id="DACQKT010000022">
    <property type="protein sequence ID" value="HAS6679993.1"/>
    <property type="molecule type" value="Genomic_DNA"/>
</dbReference>
<evidence type="ECO:0000313" key="1">
    <source>
        <dbReference type="EMBL" id="HAS6679993.1"/>
    </source>
</evidence>
<comment type="caution">
    <text evidence="1">The sequence shown here is derived from an EMBL/GenBank/DDBJ whole genome shotgun (WGS) entry which is preliminary data.</text>
</comment>
<name>A0A656SL67_VIBPH</name>
<protein>
    <submittedName>
        <fullName evidence="1">Uncharacterized protein</fullName>
    </submittedName>
</protein>
<dbReference type="Proteomes" id="UP000856022">
    <property type="component" value="Unassembled WGS sequence"/>
</dbReference>